<dbReference type="EMBL" id="CP060789">
    <property type="protein sequence ID" value="QNP54695.1"/>
    <property type="molecule type" value="Genomic_DNA"/>
</dbReference>
<evidence type="ECO:0000313" key="3">
    <source>
        <dbReference type="EMBL" id="QNP54695.1"/>
    </source>
</evidence>
<dbReference type="Pfam" id="PF02720">
    <property type="entry name" value="DUF222"/>
    <property type="match status" value="1"/>
</dbReference>
<evidence type="ECO:0000259" key="2">
    <source>
        <dbReference type="Pfam" id="PF02720"/>
    </source>
</evidence>
<feature type="compositionally biased region" description="Low complexity" evidence="1">
    <location>
        <begin position="256"/>
        <end position="281"/>
    </location>
</feature>
<evidence type="ECO:0000256" key="1">
    <source>
        <dbReference type="SAM" id="MobiDB-lite"/>
    </source>
</evidence>
<dbReference type="AlphaFoldDB" id="A0A7H0H2C9"/>
<keyword evidence="4" id="KW-1185">Reference proteome</keyword>
<evidence type="ECO:0000313" key="4">
    <source>
        <dbReference type="Proteomes" id="UP000516117"/>
    </source>
</evidence>
<protein>
    <submittedName>
        <fullName evidence="3">DUF222 domain-containing protein</fullName>
    </submittedName>
</protein>
<dbReference type="KEGG" id="tdf:H9L22_10265"/>
<feature type="region of interest" description="Disordered" evidence="1">
    <location>
        <begin position="255"/>
        <end position="296"/>
    </location>
</feature>
<accession>A0A7H0H2C9</accession>
<name>A0A7H0H2C9_9ACTN</name>
<proteinExistence type="predicted"/>
<dbReference type="Proteomes" id="UP000516117">
    <property type="component" value="Chromosome"/>
</dbReference>
<feature type="domain" description="DUF222" evidence="2">
    <location>
        <begin position="71"/>
        <end position="236"/>
    </location>
</feature>
<dbReference type="InterPro" id="IPR003870">
    <property type="entry name" value="DUF222"/>
</dbReference>
<organism evidence="3 4">
    <name type="scientific">Tessaracoccus defluvii</name>
    <dbReference type="NCBI Taxonomy" id="1285901"/>
    <lineage>
        <taxon>Bacteria</taxon>
        <taxon>Bacillati</taxon>
        <taxon>Actinomycetota</taxon>
        <taxon>Actinomycetes</taxon>
        <taxon>Propionibacteriales</taxon>
        <taxon>Propionibacteriaceae</taxon>
        <taxon>Tessaracoccus</taxon>
    </lineage>
</organism>
<dbReference type="RefSeq" id="WP_187719833.1">
    <property type="nucleotide sequence ID" value="NZ_BAABBL010000008.1"/>
</dbReference>
<gene>
    <name evidence="3" type="ORF">H9L22_10265</name>
</gene>
<sequence>MEATLRRQSTAAAEALLAADSMRRRGEADAITALCAIAETYRVDEGELLEVLTERFVSVGGVGTPTVSEFLRLELAGLLRCSPDAALAKLADAINLKYRHPRLYEAVRSYDIEPARALRAARMCRDLHPMLADPVTAEWLHLQAGHSWAAAFALLTRLILEADPEEASRKETNARGFRGVWTWGLADGAMNLTGRLDVLDAKFFDARLDELARHIASTYPDLTQDQRRAKAVGVLAHPAEALRLLQEAYQPTFGLTPAGTAAQATAPREEPAPSAAPQDGHTPPPGHGPDCIGPHCGRITVPPARLRPRLGLAVHIHSDAVGELTGAARVERAGWITAELLAELLGDGINGSGVQLSVQPVIDLPRLEPADAYVPPPRMERAIRLTFPTEAFPYSNRASAGLDLDHTDPYRPGRRGQTRLGNLAPLTRGVHRPKTAGFWVMDQVEPGRILWTSPLGYRYETTPMGTGLAKRAGPLAATAV</sequence>
<reference evidence="3 4" key="1">
    <citation type="submission" date="2020-08" db="EMBL/GenBank/DDBJ databases">
        <title>Genome sequence of Tessaracoccus defluvii JCM 17540T.</title>
        <authorList>
            <person name="Hyun D.-W."/>
            <person name="Bae J.-W."/>
        </authorList>
    </citation>
    <scope>NUCLEOTIDE SEQUENCE [LARGE SCALE GENOMIC DNA]</scope>
    <source>
        <strain evidence="3 4">JCM 17540</strain>
    </source>
</reference>